<dbReference type="Proteomes" id="UP000275267">
    <property type="component" value="Unassembled WGS sequence"/>
</dbReference>
<dbReference type="SUPFAM" id="SSF50129">
    <property type="entry name" value="GroES-like"/>
    <property type="match status" value="1"/>
</dbReference>
<dbReference type="InterPro" id="IPR013149">
    <property type="entry name" value="ADH-like_C"/>
</dbReference>
<dbReference type="Pfam" id="PF00107">
    <property type="entry name" value="ADH_zinc_N"/>
    <property type="match status" value="1"/>
</dbReference>
<evidence type="ECO:0008006" key="13">
    <source>
        <dbReference type="Google" id="ProtNLM"/>
    </source>
</evidence>
<dbReference type="InterPro" id="IPR011050">
    <property type="entry name" value="Pectin_lyase_fold/virulence"/>
</dbReference>
<evidence type="ECO:0000256" key="4">
    <source>
        <dbReference type="ARBA" id="ARBA00023002"/>
    </source>
</evidence>
<dbReference type="CDD" id="cd08295">
    <property type="entry name" value="double_bond_reductase_like"/>
    <property type="match status" value="1"/>
</dbReference>
<keyword evidence="3 6" id="KW-0378">Hydrolase</keyword>
<dbReference type="GO" id="GO:0016628">
    <property type="term" value="F:oxidoreductase activity, acting on the CH-CH group of donors, NAD or NADP as acceptor"/>
    <property type="evidence" value="ECO:0007669"/>
    <property type="project" value="InterPro"/>
</dbReference>
<keyword evidence="5 6" id="KW-0326">Glycosidase</keyword>
<dbReference type="Gene3D" id="2.160.20.10">
    <property type="entry name" value="Single-stranded right-handed beta-helix, Pectin lyase-like"/>
    <property type="match status" value="1"/>
</dbReference>
<dbReference type="SUPFAM" id="SSF51735">
    <property type="entry name" value="NAD(P)-binding Rossmann-fold domains"/>
    <property type="match status" value="1"/>
</dbReference>
<feature type="chain" id="PRO_5017995271" description="Enoyl reductase (ER) domain-containing protein" evidence="8">
    <location>
        <begin position="27"/>
        <end position="690"/>
    </location>
</feature>
<comment type="subunit">
    <text evidence="2">Homodimer.</text>
</comment>
<dbReference type="AlphaFoldDB" id="A0A3L6RK08"/>
<comment type="similarity">
    <text evidence="1 6">Belongs to the glycosyl hydrolase 28 family.</text>
</comment>
<evidence type="ECO:0000256" key="1">
    <source>
        <dbReference type="ARBA" id="ARBA00008834"/>
    </source>
</evidence>
<evidence type="ECO:0000259" key="9">
    <source>
        <dbReference type="Pfam" id="PF00107"/>
    </source>
</evidence>
<accession>A0A3L6RK08</accession>
<keyword evidence="12" id="KW-1185">Reference proteome</keyword>
<gene>
    <name evidence="11" type="ORF">C2845_PM13G15840</name>
</gene>
<keyword evidence="4" id="KW-0560">Oxidoreductase</keyword>
<dbReference type="Pfam" id="PF00295">
    <property type="entry name" value="Glyco_hydro_28"/>
    <property type="match status" value="1"/>
</dbReference>
<feature type="region of interest" description="Disordered" evidence="7">
    <location>
        <begin position="273"/>
        <end position="292"/>
    </location>
</feature>
<dbReference type="Gene3D" id="3.40.50.720">
    <property type="entry name" value="NAD(P)-binding Rossmann-like Domain"/>
    <property type="match status" value="1"/>
</dbReference>
<dbReference type="InterPro" id="IPR045010">
    <property type="entry name" value="MDR_fam"/>
</dbReference>
<dbReference type="SUPFAM" id="SSF51126">
    <property type="entry name" value="Pectin lyase-like"/>
    <property type="match status" value="1"/>
</dbReference>
<dbReference type="Gene3D" id="3.90.180.10">
    <property type="entry name" value="Medium-chain alcohol dehydrogenases, catalytic domain"/>
    <property type="match status" value="1"/>
</dbReference>
<dbReference type="FunFam" id="3.40.50.720:FF:000121">
    <property type="entry name" value="Prostaglandin reductase 2"/>
    <property type="match status" value="1"/>
</dbReference>
<dbReference type="GO" id="GO:0005975">
    <property type="term" value="P:carbohydrate metabolic process"/>
    <property type="evidence" value="ECO:0007669"/>
    <property type="project" value="InterPro"/>
</dbReference>
<dbReference type="PANTHER" id="PTHR43205:SF35">
    <property type="entry name" value="ZINC-BINDING DEHYDROGENASE FAMILY PROTEIN"/>
    <property type="match status" value="1"/>
</dbReference>
<dbReference type="GO" id="GO:0004650">
    <property type="term" value="F:polygalacturonase activity"/>
    <property type="evidence" value="ECO:0007669"/>
    <property type="project" value="InterPro"/>
</dbReference>
<dbReference type="EMBL" id="PQIB02000008">
    <property type="protein sequence ID" value="RLN04884.1"/>
    <property type="molecule type" value="Genomic_DNA"/>
</dbReference>
<dbReference type="InterPro" id="IPR000743">
    <property type="entry name" value="Glyco_hydro_28"/>
</dbReference>
<dbReference type="PANTHER" id="PTHR43205">
    <property type="entry name" value="PROSTAGLANDIN REDUCTASE"/>
    <property type="match status" value="1"/>
</dbReference>
<sequence>MAKPLLSLLAHLHAALLFLPADPAAGAMYNVLRYGARPDGAADAAGPFLRAWADACRSTRPATVLVPPGRYLVSSATFTGPCRSHAAVTFAVAGTVVAPAGSGGRGSSGRWITFENVDGLVVSGGTLDGRGRALWECRRRGQGSCPTPASSLTIANSRDVVVAGVRSVDSELFHLVVLQCHGVTVRGVTVEAPADSPNTDGIHLHMSSHVSVYDARISTGDDCISIGPGNSHLWIERVACGPGHGISNARYLESDPSKPPTNLLTVRFNHHPAPRRRGARRGGVGALSHRAPRSYPRTKSWRIARKLPAEERGQPNPNLLLRDGNGVGGMEIEAAAARNRKVVLRGYIDRAPREDDMELVDGGDVALRVPGGAGAPTVLVKNLYLSCDPYMRGRMRDFHGSYIPPFKPGSPIEGFGVGRVIDSTHPGFSAGDCVSGMTGWEDYSLITKPEQLRKIHKSDIPLSYHLGLLGMPGFTAYVGFYEICSPKKGEFVFVSAASGAVGQIVGQLAKLHGCYVVGSAGTNQKALPSSRTHNIFQVELLKEKFGFDAAFNYKEEPDLAAALKRHFPEGIDIYFENVGGPMLDAVLLNMRIHGRIAVCGMVSQHGVTAPAGVHNLFSLVSKRIEMKGFIQSDYLHLFPQFVDDITKHYRDRKIAYVEDMSIGLKSGPAAFVGLFSGKNVGKQVVCVSQD</sequence>
<dbReference type="InterPro" id="IPR011032">
    <property type="entry name" value="GroES-like_sf"/>
</dbReference>
<protein>
    <recommendedName>
        <fullName evidence="13">Enoyl reductase (ER) domain-containing protein</fullName>
    </recommendedName>
</protein>
<dbReference type="InterPro" id="IPR036291">
    <property type="entry name" value="NAD(P)-bd_dom_sf"/>
</dbReference>
<evidence type="ECO:0000256" key="8">
    <source>
        <dbReference type="SAM" id="SignalP"/>
    </source>
</evidence>
<keyword evidence="8" id="KW-0732">Signal</keyword>
<evidence type="ECO:0000256" key="5">
    <source>
        <dbReference type="ARBA" id="ARBA00023295"/>
    </source>
</evidence>
<dbReference type="STRING" id="4540.A0A3L6RK08"/>
<feature type="signal peptide" evidence="8">
    <location>
        <begin position="1"/>
        <end position="26"/>
    </location>
</feature>
<evidence type="ECO:0000313" key="11">
    <source>
        <dbReference type="EMBL" id="RLN04884.1"/>
    </source>
</evidence>
<dbReference type="Pfam" id="PF16884">
    <property type="entry name" value="ADH_N_2"/>
    <property type="match status" value="1"/>
</dbReference>
<evidence type="ECO:0000256" key="2">
    <source>
        <dbReference type="ARBA" id="ARBA00011738"/>
    </source>
</evidence>
<dbReference type="InterPro" id="IPR041694">
    <property type="entry name" value="ADH_N_2"/>
</dbReference>
<dbReference type="OrthoDB" id="809632at2759"/>
<dbReference type="InterPro" id="IPR012334">
    <property type="entry name" value="Pectin_lyas_fold"/>
</dbReference>
<name>A0A3L6RK08_PANMI</name>
<organism evidence="11 12">
    <name type="scientific">Panicum miliaceum</name>
    <name type="common">Proso millet</name>
    <name type="synonym">Broomcorn millet</name>
    <dbReference type="NCBI Taxonomy" id="4540"/>
    <lineage>
        <taxon>Eukaryota</taxon>
        <taxon>Viridiplantae</taxon>
        <taxon>Streptophyta</taxon>
        <taxon>Embryophyta</taxon>
        <taxon>Tracheophyta</taxon>
        <taxon>Spermatophyta</taxon>
        <taxon>Magnoliopsida</taxon>
        <taxon>Liliopsida</taxon>
        <taxon>Poales</taxon>
        <taxon>Poaceae</taxon>
        <taxon>PACMAD clade</taxon>
        <taxon>Panicoideae</taxon>
        <taxon>Panicodae</taxon>
        <taxon>Paniceae</taxon>
        <taxon>Panicinae</taxon>
        <taxon>Panicum</taxon>
        <taxon>Panicum sect. Panicum</taxon>
    </lineage>
</organism>
<evidence type="ECO:0000313" key="12">
    <source>
        <dbReference type="Proteomes" id="UP000275267"/>
    </source>
</evidence>
<proteinExistence type="inferred from homology"/>
<evidence type="ECO:0000256" key="6">
    <source>
        <dbReference type="RuleBase" id="RU361169"/>
    </source>
</evidence>
<feature type="domain" description="Oxidoreductase N-terminal" evidence="10">
    <location>
        <begin position="341"/>
        <end position="454"/>
    </location>
</feature>
<evidence type="ECO:0000256" key="7">
    <source>
        <dbReference type="SAM" id="MobiDB-lite"/>
    </source>
</evidence>
<evidence type="ECO:0000259" key="10">
    <source>
        <dbReference type="Pfam" id="PF16884"/>
    </source>
</evidence>
<reference evidence="12" key="1">
    <citation type="journal article" date="2019" name="Nat. Commun.">
        <title>The genome of broomcorn millet.</title>
        <authorList>
            <person name="Zou C."/>
            <person name="Miki D."/>
            <person name="Li D."/>
            <person name="Tang Q."/>
            <person name="Xiao L."/>
            <person name="Rajput S."/>
            <person name="Deng P."/>
            <person name="Jia W."/>
            <person name="Huang R."/>
            <person name="Zhang M."/>
            <person name="Sun Y."/>
            <person name="Hu J."/>
            <person name="Fu X."/>
            <person name="Schnable P.S."/>
            <person name="Li F."/>
            <person name="Zhang H."/>
            <person name="Feng B."/>
            <person name="Zhu X."/>
            <person name="Liu R."/>
            <person name="Schnable J.C."/>
            <person name="Zhu J.-K."/>
            <person name="Zhang H."/>
        </authorList>
    </citation>
    <scope>NUCLEOTIDE SEQUENCE [LARGE SCALE GENOMIC DNA]</scope>
</reference>
<comment type="caution">
    <text evidence="11">The sequence shown here is derived from an EMBL/GenBank/DDBJ whole genome shotgun (WGS) entry which is preliminary data.</text>
</comment>
<evidence type="ECO:0000256" key="3">
    <source>
        <dbReference type="ARBA" id="ARBA00022801"/>
    </source>
</evidence>
<feature type="domain" description="Alcohol dehydrogenase-like C-terminal" evidence="9">
    <location>
        <begin position="500"/>
        <end position="643"/>
    </location>
</feature>